<dbReference type="PRINTS" id="PR00249">
    <property type="entry name" value="GPCRSECRETIN"/>
</dbReference>
<dbReference type="Pfam" id="PF00002">
    <property type="entry name" value="7tm_2"/>
    <property type="match status" value="1"/>
</dbReference>
<evidence type="ECO:0000313" key="7">
    <source>
        <dbReference type="EMBL" id="EDV20698.1"/>
    </source>
</evidence>
<evidence type="ECO:0000256" key="4">
    <source>
        <dbReference type="ARBA" id="ARBA00023136"/>
    </source>
</evidence>
<dbReference type="GO" id="GO:0007166">
    <property type="term" value="P:cell surface receptor signaling pathway"/>
    <property type="evidence" value="ECO:0007669"/>
    <property type="project" value="InterPro"/>
</dbReference>
<dbReference type="InterPro" id="IPR000832">
    <property type="entry name" value="GPCR_2_secretin-like"/>
</dbReference>
<dbReference type="GeneID" id="6758065"/>
<dbReference type="PhylomeDB" id="B3S9H3"/>
<dbReference type="Proteomes" id="UP000009022">
    <property type="component" value="Unassembled WGS sequence"/>
</dbReference>
<gene>
    <name evidence="7" type="ORF">TRIADDRAFT_31502</name>
</gene>
<dbReference type="PANTHER" id="PTHR12011">
    <property type="entry name" value="ADHESION G-PROTEIN COUPLED RECEPTOR"/>
    <property type="match status" value="1"/>
</dbReference>
<dbReference type="PANTHER" id="PTHR12011:SF347">
    <property type="entry name" value="FI21270P1-RELATED"/>
    <property type="match status" value="1"/>
</dbReference>
<dbReference type="GO" id="GO:0004930">
    <property type="term" value="F:G protein-coupled receptor activity"/>
    <property type="evidence" value="ECO:0007669"/>
    <property type="project" value="InterPro"/>
</dbReference>
<dbReference type="GO" id="GO:0016020">
    <property type="term" value="C:membrane"/>
    <property type="evidence" value="ECO:0007669"/>
    <property type="project" value="UniProtKB-SubCell"/>
</dbReference>
<dbReference type="AlphaFoldDB" id="B3S9H3"/>
<dbReference type="KEGG" id="tad:TRIADDRAFT_31502"/>
<organism evidence="7 8">
    <name type="scientific">Trichoplax adhaerens</name>
    <name type="common">Trichoplax reptans</name>
    <dbReference type="NCBI Taxonomy" id="10228"/>
    <lineage>
        <taxon>Eukaryota</taxon>
        <taxon>Metazoa</taxon>
        <taxon>Placozoa</taxon>
        <taxon>Uniplacotomia</taxon>
        <taxon>Trichoplacea</taxon>
        <taxon>Trichoplacidae</taxon>
        <taxon>Trichoplax</taxon>
    </lineage>
</organism>
<protein>
    <recommendedName>
        <fullName evidence="6">G-protein coupled receptors family 2 profile 2 domain-containing protein</fullName>
    </recommendedName>
</protein>
<dbReference type="RefSeq" id="XP_002116898.1">
    <property type="nucleotide sequence ID" value="XM_002116862.1"/>
</dbReference>
<proteinExistence type="predicted"/>
<feature type="transmembrane region" description="Helical" evidence="5">
    <location>
        <begin position="88"/>
        <end position="112"/>
    </location>
</feature>
<dbReference type="STRING" id="10228.B3S9H3"/>
<dbReference type="EMBL" id="DS985258">
    <property type="protein sequence ID" value="EDV20698.1"/>
    <property type="molecule type" value="Genomic_DNA"/>
</dbReference>
<keyword evidence="2 5" id="KW-0812">Transmembrane</keyword>
<evidence type="ECO:0000256" key="5">
    <source>
        <dbReference type="SAM" id="Phobius"/>
    </source>
</evidence>
<dbReference type="CTD" id="6758065"/>
<dbReference type="InParanoid" id="B3S9H3"/>
<dbReference type="FunFam" id="1.20.1070.10:FF:000785">
    <property type="entry name" value="Uncharacterized protein"/>
    <property type="match status" value="1"/>
</dbReference>
<name>B3S9H3_TRIAD</name>
<sequence length="164" mass="18753">HCNHLTHFALLVQLTNSTPDEPTLLSLQLITYIGCGLSVISLAITLIFYIVLWRYFEGKVVIFIHFNVMLNLLISDILIITTFGLSNYFVICVVSTFVLHITLLSSFSWMLVEGLHAYIKIVRVFSSEVKPWVYCVFAYGTITRNAIFTLSQDDNTLKYQYADL</sequence>
<dbReference type="HOGENOM" id="CLU_002753_3_4_1"/>
<evidence type="ECO:0000256" key="3">
    <source>
        <dbReference type="ARBA" id="ARBA00022989"/>
    </source>
</evidence>
<comment type="subcellular location">
    <subcellularLocation>
        <location evidence="1">Membrane</location>
        <topology evidence="1">Multi-pass membrane protein</topology>
    </subcellularLocation>
</comment>
<evidence type="ECO:0000256" key="2">
    <source>
        <dbReference type="ARBA" id="ARBA00022692"/>
    </source>
</evidence>
<evidence type="ECO:0000259" key="6">
    <source>
        <dbReference type="PROSITE" id="PS50261"/>
    </source>
</evidence>
<dbReference type="eggNOG" id="KOG4193">
    <property type="taxonomic scope" value="Eukaryota"/>
</dbReference>
<dbReference type="Gene3D" id="1.20.1070.10">
    <property type="entry name" value="Rhodopsin 7-helix transmembrane proteins"/>
    <property type="match status" value="1"/>
</dbReference>
<reference evidence="7 8" key="1">
    <citation type="journal article" date="2008" name="Nature">
        <title>The Trichoplax genome and the nature of placozoans.</title>
        <authorList>
            <person name="Srivastava M."/>
            <person name="Begovic E."/>
            <person name="Chapman J."/>
            <person name="Putnam N.H."/>
            <person name="Hellsten U."/>
            <person name="Kawashima T."/>
            <person name="Kuo A."/>
            <person name="Mitros T."/>
            <person name="Salamov A."/>
            <person name="Carpenter M.L."/>
            <person name="Signorovitch A.Y."/>
            <person name="Moreno M.A."/>
            <person name="Kamm K."/>
            <person name="Grimwood J."/>
            <person name="Schmutz J."/>
            <person name="Shapiro H."/>
            <person name="Grigoriev I.V."/>
            <person name="Buss L.W."/>
            <person name="Schierwater B."/>
            <person name="Dellaporta S.L."/>
            <person name="Rokhsar D.S."/>
        </authorList>
    </citation>
    <scope>NUCLEOTIDE SEQUENCE [LARGE SCALE GENOMIC DNA]</scope>
    <source>
        <strain evidence="7 8">Grell-BS-1999</strain>
    </source>
</reference>
<feature type="non-terminal residue" evidence="7">
    <location>
        <position position="1"/>
    </location>
</feature>
<keyword evidence="4 5" id="KW-0472">Membrane</keyword>
<dbReference type="PROSITE" id="PS50261">
    <property type="entry name" value="G_PROTEIN_RECEP_F2_4"/>
    <property type="match status" value="1"/>
</dbReference>
<dbReference type="InterPro" id="IPR017981">
    <property type="entry name" value="GPCR_2-like_7TM"/>
</dbReference>
<keyword evidence="3 5" id="KW-1133">Transmembrane helix</keyword>
<evidence type="ECO:0000256" key="1">
    <source>
        <dbReference type="ARBA" id="ARBA00004141"/>
    </source>
</evidence>
<feature type="domain" description="G-protein coupled receptors family 2 profile 2" evidence="6">
    <location>
        <begin position="27"/>
        <end position="164"/>
    </location>
</feature>
<dbReference type="OrthoDB" id="283575at2759"/>
<feature type="transmembrane region" description="Helical" evidence="5">
    <location>
        <begin position="29"/>
        <end position="53"/>
    </location>
</feature>
<keyword evidence="8" id="KW-1185">Reference proteome</keyword>
<accession>B3S9H3</accession>
<feature type="transmembrane region" description="Helical" evidence="5">
    <location>
        <begin position="60"/>
        <end position="82"/>
    </location>
</feature>
<evidence type="ECO:0000313" key="8">
    <source>
        <dbReference type="Proteomes" id="UP000009022"/>
    </source>
</evidence>